<keyword evidence="2" id="KW-1003">Cell membrane</keyword>
<dbReference type="InterPro" id="IPR037185">
    <property type="entry name" value="EmrE-like"/>
</dbReference>
<feature type="transmembrane region" description="Helical" evidence="6">
    <location>
        <begin position="255"/>
        <end position="274"/>
    </location>
</feature>
<feature type="transmembrane region" description="Helical" evidence="6">
    <location>
        <begin position="187"/>
        <end position="210"/>
    </location>
</feature>
<evidence type="ECO:0000313" key="8">
    <source>
        <dbReference type="EMBL" id="KKQ93436.1"/>
    </source>
</evidence>
<comment type="caution">
    <text evidence="8">The sequence shown here is derived from an EMBL/GenBank/DDBJ whole genome shotgun (WGS) entry which is preliminary data.</text>
</comment>
<accession>A0A0G0PVT4</accession>
<dbReference type="Pfam" id="PF00892">
    <property type="entry name" value="EamA"/>
    <property type="match status" value="2"/>
</dbReference>
<dbReference type="AlphaFoldDB" id="A0A0G0PVT4"/>
<dbReference type="EMBL" id="LBVW01000012">
    <property type="protein sequence ID" value="KKQ93436.1"/>
    <property type="molecule type" value="Genomic_DNA"/>
</dbReference>
<proteinExistence type="predicted"/>
<dbReference type="STRING" id="1618573.UT19_C0012G0025"/>
<gene>
    <name evidence="8" type="ORF">UT19_C0012G0025</name>
</gene>
<keyword evidence="3 6" id="KW-0812">Transmembrane</keyword>
<evidence type="ECO:0000259" key="7">
    <source>
        <dbReference type="Pfam" id="PF00892"/>
    </source>
</evidence>
<feature type="domain" description="EamA" evidence="7">
    <location>
        <begin position="158"/>
        <end position="295"/>
    </location>
</feature>
<evidence type="ECO:0000256" key="5">
    <source>
        <dbReference type="ARBA" id="ARBA00023136"/>
    </source>
</evidence>
<dbReference type="PANTHER" id="PTHR32322:SF18">
    <property type="entry name" value="S-ADENOSYLMETHIONINE_S-ADENOSYLHOMOCYSTEINE TRANSPORTER"/>
    <property type="match status" value="1"/>
</dbReference>
<evidence type="ECO:0000256" key="1">
    <source>
        <dbReference type="ARBA" id="ARBA00004651"/>
    </source>
</evidence>
<reference evidence="8 9" key="1">
    <citation type="journal article" date="2015" name="Nature">
        <title>rRNA introns, odd ribosomes, and small enigmatic genomes across a large radiation of phyla.</title>
        <authorList>
            <person name="Brown C.T."/>
            <person name="Hug L.A."/>
            <person name="Thomas B.C."/>
            <person name="Sharon I."/>
            <person name="Castelle C.J."/>
            <person name="Singh A."/>
            <person name="Wilkins M.J."/>
            <person name="Williams K.H."/>
            <person name="Banfield J.F."/>
        </authorList>
    </citation>
    <scope>NUCLEOTIDE SEQUENCE [LARGE SCALE GENOMIC DNA]</scope>
</reference>
<evidence type="ECO:0000256" key="2">
    <source>
        <dbReference type="ARBA" id="ARBA00022475"/>
    </source>
</evidence>
<organism evidence="8 9">
    <name type="scientific">Candidatus Woesebacteria bacterium GW2011_GWB1_39_10b</name>
    <dbReference type="NCBI Taxonomy" id="1618573"/>
    <lineage>
        <taxon>Bacteria</taxon>
        <taxon>Candidatus Woeseibacteriota</taxon>
    </lineage>
</organism>
<sequence>MSPKRVKAYIYLLLVALIWGIAGPVIKFTLKGIDPLPFISYRLAISAVISIIFFILKINRGKKFRQLRVHLPLALLYGFLAVPAALGLLFVGLDNTTVLDLTLIGIIGPIVVLLGGALFFHEHITKREKVGITIVLIGVLLNSLFPIIKSEGIRLTANILLLSYLVADSSSILIAKKLSRYNIKSANLTNLAFIIGALTLLPVTIIIYGWTDFYLQISTLPLKYHLGVWYMAIFSGSIAYYLFVRAQKSIEVSEAVLFNYLQPIVTIPLAIIWLNERLSTSFILGAIIIAIGLIIAEYKKKRYNT</sequence>
<feature type="domain" description="EamA" evidence="7">
    <location>
        <begin position="7"/>
        <end position="143"/>
    </location>
</feature>
<feature type="transmembrane region" description="Helical" evidence="6">
    <location>
        <begin position="222"/>
        <end position="243"/>
    </location>
</feature>
<feature type="transmembrane region" description="Helical" evidence="6">
    <location>
        <begin position="280"/>
        <end position="298"/>
    </location>
</feature>
<dbReference type="SUPFAM" id="SSF103481">
    <property type="entry name" value="Multidrug resistance efflux transporter EmrE"/>
    <property type="match status" value="2"/>
</dbReference>
<dbReference type="InterPro" id="IPR050638">
    <property type="entry name" value="AA-Vitamin_Transporters"/>
</dbReference>
<evidence type="ECO:0000256" key="4">
    <source>
        <dbReference type="ARBA" id="ARBA00022989"/>
    </source>
</evidence>
<dbReference type="InterPro" id="IPR000620">
    <property type="entry name" value="EamA_dom"/>
</dbReference>
<evidence type="ECO:0000313" key="9">
    <source>
        <dbReference type="Proteomes" id="UP000034932"/>
    </source>
</evidence>
<evidence type="ECO:0000256" key="3">
    <source>
        <dbReference type="ARBA" id="ARBA00022692"/>
    </source>
</evidence>
<feature type="transmembrane region" description="Helical" evidence="6">
    <location>
        <begin position="9"/>
        <end position="26"/>
    </location>
</feature>
<keyword evidence="5 6" id="KW-0472">Membrane</keyword>
<name>A0A0G0PVT4_9BACT</name>
<evidence type="ECO:0000256" key="6">
    <source>
        <dbReference type="SAM" id="Phobius"/>
    </source>
</evidence>
<feature type="transmembrane region" description="Helical" evidence="6">
    <location>
        <begin position="99"/>
        <end position="120"/>
    </location>
</feature>
<dbReference type="Proteomes" id="UP000034932">
    <property type="component" value="Unassembled WGS sequence"/>
</dbReference>
<dbReference type="PANTHER" id="PTHR32322">
    <property type="entry name" value="INNER MEMBRANE TRANSPORTER"/>
    <property type="match status" value="1"/>
</dbReference>
<feature type="transmembrane region" description="Helical" evidence="6">
    <location>
        <begin position="38"/>
        <end position="59"/>
    </location>
</feature>
<feature type="transmembrane region" description="Helical" evidence="6">
    <location>
        <begin position="71"/>
        <end position="93"/>
    </location>
</feature>
<protein>
    <recommendedName>
        <fullName evidence="7">EamA domain-containing protein</fullName>
    </recommendedName>
</protein>
<feature type="transmembrane region" description="Helical" evidence="6">
    <location>
        <begin position="132"/>
        <end position="149"/>
    </location>
</feature>
<keyword evidence="4 6" id="KW-1133">Transmembrane helix</keyword>
<feature type="transmembrane region" description="Helical" evidence="6">
    <location>
        <begin position="155"/>
        <end position="175"/>
    </location>
</feature>
<comment type="subcellular location">
    <subcellularLocation>
        <location evidence="1">Cell membrane</location>
        <topology evidence="1">Multi-pass membrane protein</topology>
    </subcellularLocation>
</comment>
<dbReference type="GO" id="GO:0005886">
    <property type="term" value="C:plasma membrane"/>
    <property type="evidence" value="ECO:0007669"/>
    <property type="project" value="UniProtKB-SubCell"/>
</dbReference>